<evidence type="ECO:0000313" key="3">
    <source>
        <dbReference type="EMBL" id="PEH90219.1"/>
    </source>
</evidence>
<evidence type="ECO:0000259" key="1">
    <source>
        <dbReference type="Pfam" id="PF08929"/>
    </source>
</evidence>
<evidence type="ECO:0000259" key="2">
    <source>
        <dbReference type="Pfam" id="PF20734"/>
    </source>
</evidence>
<feature type="domain" description="PoNi C-terminal" evidence="1">
    <location>
        <begin position="176"/>
        <end position="280"/>
    </location>
</feature>
<reference evidence="4" key="1">
    <citation type="submission" date="2017-09" db="EMBL/GenBank/DDBJ databases">
        <title>FDA dAtabase for Regulatory Grade micrObial Sequences (FDA-ARGOS): Supporting development and validation of Infectious Disease Dx tests.</title>
        <authorList>
            <person name="Minogue T."/>
            <person name="Wolcott M."/>
            <person name="Wasieloski L."/>
            <person name="Aguilar W."/>
            <person name="Moore D."/>
            <person name="Tallon L."/>
            <person name="Sadzewicz L."/>
            <person name="Ott S."/>
            <person name="Zhao X."/>
            <person name="Nagaraj S."/>
            <person name="Vavikolanu K."/>
            <person name="Aluvathingal J."/>
            <person name="Nadendla S."/>
            <person name="Sichtig H."/>
        </authorList>
    </citation>
    <scope>NUCLEOTIDE SEQUENCE [LARGE SCALE GENOMIC DNA]</scope>
    <source>
        <strain evidence="4">FDAARGOS_394</strain>
    </source>
</reference>
<gene>
    <name evidence="3" type="ORF">CRM82_17950</name>
</gene>
<organism evidence="3 4">
    <name type="scientific">Comamonas terrigena</name>
    <dbReference type="NCBI Taxonomy" id="32013"/>
    <lineage>
        <taxon>Bacteria</taxon>
        <taxon>Pseudomonadati</taxon>
        <taxon>Pseudomonadota</taxon>
        <taxon>Betaproteobacteria</taxon>
        <taxon>Burkholderiales</taxon>
        <taxon>Comamonadaceae</taxon>
        <taxon>Comamonas</taxon>
    </lineage>
</organism>
<dbReference type="Proteomes" id="UP000220246">
    <property type="component" value="Unassembled WGS sequence"/>
</dbReference>
<evidence type="ECO:0000313" key="4">
    <source>
        <dbReference type="Proteomes" id="UP000220246"/>
    </source>
</evidence>
<dbReference type="Gene3D" id="1.10.3920.10">
    <property type="entry name" value="PA2201 C-terminal domain-like"/>
    <property type="match status" value="1"/>
</dbReference>
<accession>A0A2A7UXZ6</accession>
<keyword evidence="4" id="KW-1185">Reference proteome</keyword>
<sequence length="293" mass="32082">MTAAFPRSHPLADTVAHATTLALTNLQPRRSLHLADKQADWQEALTTLQHFAARPGYQAPLQFQAYAALENYWQWQSAGHTACRLLVYGIDLGLPAAALRALYPGIAALWCDMAAVADHARYSMAQATDAPYGVPAPLATRTAAYRDAVLLMALAVLLDVPDEIPALMEHALAFDTDRLLDYLSAAALDLEQASDDLFHPRPYGALAAFFDQLGDAQPDPLVDYLQSQYSDFHRQSPARQKKGAPWLGTGYWALEVGALSVLYGWDDAALRACPHYPADLVDFARDQMDTDGL</sequence>
<dbReference type="RefSeq" id="WP_066533900.1">
    <property type="nucleotide sequence ID" value="NZ_PDEA01000001.1"/>
</dbReference>
<dbReference type="Pfam" id="PF20734">
    <property type="entry name" value="PA2201_N"/>
    <property type="match status" value="1"/>
</dbReference>
<feature type="domain" description="PoNi N-terminal" evidence="2">
    <location>
        <begin position="8"/>
        <end position="128"/>
    </location>
</feature>
<dbReference type="SUPFAM" id="SSF140731">
    <property type="entry name" value="PA2201 C-terminal domain-like"/>
    <property type="match status" value="1"/>
</dbReference>
<dbReference type="OrthoDB" id="8576337at2"/>
<dbReference type="InterPro" id="IPR015025">
    <property type="entry name" value="PoNi_C"/>
</dbReference>
<dbReference type="InterPro" id="IPR048852">
    <property type="entry name" value="PoNi_N_2"/>
</dbReference>
<comment type="caution">
    <text evidence="3">The sequence shown here is derived from an EMBL/GenBank/DDBJ whole genome shotgun (WGS) entry which is preliminary data.</text>
</comment>
<dbReference type="AlphaFoldDB" id="A0A2A7UXZ6"/>
<dbReference type="GeneID" id="80802511"/>
<proteinExistence type="predicted"/>
<dbReference type="Pfam" id="PF08929">
    <property type="entry name" value="PoNi_C"/>
    <property type="match status" value="1"/>
</dbReference>
<dbReference type="SUPFAM" id="SSF140486">
    <property type="entry name" value="PA2201 N-terminal domain-like"/>
    <property type="match status" value="1"/>
</dbReference>
<dbReference type="STRING" id="1219032.GCA_001515545_00950"/>
<dbReference type="EMBL" id="PDEA01000001">
    <property type="protein sequence ID" value="PEH90219.1"/>
    <property type="molecule type" value="Genomic_DNA"/>
</dbReference>
<dbReference type="InterPro" id="IPR028983">
    <property type="entry name" value="PA2201-like_C"/>
</dbReference>
<protein>
    <submittedName>
        <fullName evidence="3">DUF1911 domain-containing protein</fullName>
    </submittedName>
</protein>
<dbReference type="Gene3D" id="1.20.1440.70">
    <property type="entry name" value="PA2201 N-terminal domain-like"/>
    <property type="match status" value="1"/>
</dbReference>
<dbReference type="InterPro" id="IPR028997">
    <property type="entry name" value="PA2201-like_N"/>
</dbReference>
<name>A0A2A7UXZ6_COMTR</name>